<sequence>MPTQAELESARNWEASATFRLPSLNSRIPCLRFRRVEDEVGVFEIVCGVV</sequence>
<protein>
    <submittedName>
        <fullName evidence="1">Uncharacterized protein</fullName>
    </submittedName>
</protein>
<name>N6WF30_9ACTO</name>
<evidence type="ECO:0000313" key="2">
    <source>
        <dbReference type="Proteomes" id="UP000013015"/>
    </source>
</evidence>
<dbReference type="Proteomes" id="UP000013015">
    <property type="component" value="Unassembled WGS sequence"/>
</dbReference>
<gene>
    <name evidence="1" type="ORF">HMPREF9004_0529</name>
</gene>
<accession>N6WF30</accession>
<dbReference type="EMBL" id="AQHZ01000007">
    <property type="protein sequence ID" value="ENO18859.1"/>
    <property type="molecule type" value="Genomic_DNA"/>
</dbReference>
<dbReference type="AlphaFoldDB" id="N6WF30"/>
<proteinExistence type="predicted"/>
<comment type="caution">
    <text evidence="1">The sequence shown here is derived from an EMBL/GenBank/DDBJ whole genome shotgun (WGS) entry which is preliminary data.</text>
</comment>
<dbReference type="HOGENOM" id="CLU_3113555_0_0_11"/>
<keyword evidence="2" id="KW-1185">Reference proteome</keyword>
<dbReference type="PATRIC" id="fig|888050.3.peg.510"/>
<organism evidence="1 2">
    <name type="scientific">Schaalia cardiffensis F0333</name>
    <dbReference type="NCBI Taxonomy" id="888050"/>
    <lineage>
        <taxon>Bacteria</taxon>
        <taxon>Bacillati</taxon>
        <taxon>Actinomycetota</taxon>
        <taxon>Actinomycetes</taxon>
        <taxon>Actinomycetales</taxon>
        <taxon>Actinomycetaceae</taxon>
        <taxon>Schaalia</taxon>
    </lineage>
</organism>
<evidence type="ECO:0000313" key="1">
    <source>
        <dbReference type="EMBL" id="ENO18859.1"/>
    </source>
</evidence>
<reference evidence="1 2" key="1">
    <citation type="submission" date="2013-03" db="EMBL/GenBank/DDBJ databases">
        <title>Reference genome for the Human Microbiome Project.</title>
        <authorList>
            <person name="Aqrawi P."/>
            <person name="Ayvaz T."/>
            <person name="Bess C."/>
            <person name="Blankenburg K."/>
            <person name="Coyle M."/>
            <person name="Deng J."/>
            <person name="Forbes L."/>
            <person name="Fowler G."/>
            <person name="Francisco L."/>
            <person name="Fu Q."/>
            <person name="Gibbs R."/>
            <person name="Gross S."/>
            <person name="Gubbala S."/>
            <person name="Hale W."/>
            <person name="Hemphill L."/>
            <person name="Highlander S."/>
            <person name="Hirani K."/>
            <person name="Jackson L."/>
            <person name="Jakkamsetti A."/>
            <person name="Javaid M."/>
            <person name="Jayaseelan J.C."/>
            <person name="Jiang H."/>
            <person name="Joshi V."/>
            <person name="Korchina V."/>
            <person name="Kovar C."/>
            <person name="Lara F."/>
            <person name="Lee S."/>
            <person name="Liu Y."/>
            <person name="Mata R."/>
            <person name="Mathew T."/>
            <person name="Munidasa M."/>
            <person name="Muzny D."/>
            <person name="Nazareth L."/>
            <person name="Ngo R."/>
            <person name="Nguyen L."/>
            <person name="Nguyen N."/>
            <person name="Okwuonu G."/>
            <person name="Ongeri F."/>
            <person name="Palculict T."/>
            <person name="Patil S."/>
            <person name="Petrosino J."/>
            <person name="Pham C."/>
            <person name="Pham P."/>
            <person name="Pu L.-L."/>
            <person name="Qin X."/>
            <person name="Qu J."/>
            <person name="Reid J."/>
            <person name="Ross M."/>
            <person name="Ruth R."/>
            <person name="Saada N."/>
            <person name="San Lucas F."/>
            <person name="Santibanez J."/>
            <person name="Shang Y."/>
            <person name="Simmons D."/>
            <person name="Song X.-Z."/>
            <person name="Tang L.-Y."/>
            <person name="Thornton R."/>
            <person name="Warren J."/>
            <person name="Weissenberger G."/>
            <person name="Wilczek-Boney K."/>
            <person name="Worley K."/>
            <person name="Youmans B."/>
            <person name="Zhang J."/>
            <person name="Zhang L."/>
            <person name="Zhao Z."/>
            <person name="Zhou C."/>
            <person name="Zhu D."/>
            <person name="Zhu Y."/>
        </authorList>
    </citation>
    <scope>NUCLEOTIDE SEQUENCE [LARGE SCALE GENOMIC DNA]</scope>
    <source>
        <strain evidence="1 2">F0333</strain>
    </source>
</reference>